<name>A0A2H5Y3B8_9CHLR</name>
<sequence>MCCMMHRMEHSQPAEQRGSSHSSEEEALLNILKRRYAMGEITREQFEEMKRVLGLEEGASARPPADHGAHGGHGC</sequence>
<feature type="domain" description="SHOCT" evidence="2">
    <location>
        <begin position="29"/>
        <end position="53"/>
    </location>
</feature>
<feature type="compositionally biased region" description="Basic and acidic residues" evidence="1">
    <location>
        <begin position="1"/>
        <end position="12"/>
    </location>
</feature>
<protein>
    <recommendedName>
        <fullName evidence="2">SHOCT domain-containing protein</fullName>
    </recommendedName>
</protein>
<dbReference type="InterPro" id="IPR018649">
    <property type="entry name" value="SHOCT"/>
</dbReference>
<evidence type="ECO:0000259" key="2">
    <source>
        <dbReference type="Pfam" id="PF09851"/>
    </source>
</evidence>
<feature type="region of interest" description="Disordered" evidence="1">
    <location>
        <begin position="1"/>
        <end position="26"/>
    </location>
</feature>
<evidence type="ECO:0000313" key="3">
    <source>
        <dbReference type="EMBL" id="GBD07848.1"/>
    </source>
</evidence>
<comment type="caution">
    <text evidence="3">The sequence shown here is derived from an EMBL/GenBank/DDBJ whole genome shotgun (WGS) entry which is preliminary data.</text>
</comment>
<dbReference type="EMBL" id="BEHY01000001">
    <property type="protein sequence ID" value="GBD07848.1"/>
    <property type="molecule type" value="Genomic_DNA"/>
</dbReference>
<gene>
    <name evidence="3" type="ORF">HRbin22_00074</name>
</gene>
<accession>A0A2H5Y3B8</accession>
<proteinExistence type="predicted"/>
<evidence type="ECO:0000256" key="1">
    <source>
        <dbReference type="SAM" id="MobiDB-lite"/>
    </source>
</evidence>
<dbReference type="Proteomes" id="UP000236642">
    <property type="component" value="Unassembled WGS sequence"/>
</dbReference>
<dbReference type="Pfam" id="PF09851">
    <property type="entry name" value="SHOCT"/>
    <property type="match status" value="1"/>
</dbReference>
<dbReference type="AlphaFoldDB" id="A0A2H5Y3B8"/>
<reference evidence="4" key="1">
    <citation type="submission" date="2017-09" db="EMBL/GenBank/DDBJ databases">
        <title>Metaegenomics of thermophilic ammonia-oxidizing enrichment culture.</title>
        <authorList>
            <person name="Kato S."/>
            <person name="Suzuki K."/>
        </authorList>
    </citation>
    <scope>NUCLEOTIDE SEQUENCE [LARGE SCALE GENOMIC DNA]</scope>
</reference>
<evidence type="ECO:0000313" key="4">
    <source>
        <dbReference type="Proteomes" id="UP000236642"/>
    </source>
</evidence>
<organism evidence="3 4">
    <name type="scientific">Candidatus Thermoflexus japonica</name>
    <dbReference type="NCBI Taxonomy" id="2035417"/>
    <lineage>
        <taxon>Bacteria</taxon>
        <taxon>Bacillati</taxon>
        <taxon>Chloroflexota</taxon>
        <taxon>Thermoflexia</taxon>
        <taxon>Thermoflexales</taxon>
        <taxon>Thermoflexaceae</taxon>
        <taxon>Thermoflexus</taxon>
    </lineage>
</organism>